<evidence type="ECO:0000256" key="5">
    <source>
        <dbReference type="ARBA" id="ARBA00023136"/>
    </source>
</evidence>
<feature type="compositionally biased region" description="Polar residues" evidence="6">
    <location>
        <begin position="35"/>
        <end position="63"/>
    </location>
</feature>
<dbReference type="OMA" id="GWRSQPH"/>
<feature type="transmembrane region" description="Helical" evidence="7">
    <location>
        <begin position="291"/>
        <end position="315"/>
    </location>
</feature>
<comment type="similarity">
    <text evidence="2">Belongs to the monovalent cation:proton antiporter 1 (CPA1) transporter (TC 2.A.36) family.</text>
</comment>
<accession>A0A226DE82</accession>
<dbReference type="PANTHER" id="PTHR31102">
    <property type="match status" value="1"/>
</dbReference>
<feature type="transmembrane region" description="Helical" evidence="7">
    <location>
        <begin position="180"/>
        <end position="199"/>
    </location>
</feature>
<reference evidence="9 10" key="1">
    <citation type="submission" date="2015-12" db="EMBL/GenBank/DDBJ databases">
        <title>The genome of Folsomia candida.</title>
        <authorList>
            <person name="Faddeeva A."/>
            <person name="Derks M.F."/>
            <person name="Anvar Y."/>
            <person name="Smit S."/>
            <person name="Van Straalen N."/>
            <person name="Roelofs D."/>
        </authorList>
    </citation>
    <scope>NUCLEOTIDE SEQUENCE [LARGE SCALE GENOMIC DNA]</scope>
    <source>
        <strain evidence="9 10">VU population</strain>
        <tissue evidence="9">Whole body</tissue>
    </source>
</reference>
<dbReference type="PANTHER" id="PTHR31102:SF1">
    <property type="entry name" value="CATION_H+ EXCHANGER DOMAIN-CONTAINING PROTEIN"/>
    <property type="match status" value="1"/>
</dbReference>
<evidence type="ECO:0000313" key="9">
    <source>
        <dbReference type="EMBL" id="OXA43479.1"/>
    </source>
</evidence>
<feature type="transmembrane region" description="Helical" evidence="7">
    <location>
        <begin position="368"/>
        <end position="393"/>
    </location>
</feature>
<dbReference type="AlphaFoldDB" id="A0A226DE82"/>
<evidence type="ECO:0000256" key="4">
    <source>
        <dbReference type="ARBA" id="ARBA00022989"/>
    </source>
</evidence>
<dbReference type="InterPro" id="IPR051843">
    <property type="entry name" value="CPA1_transporter"/>
</dbReference>
<dbReference type="Gene3D" id="1.20.1530.20">
    <property type="match status" value="1"/>
</dbReference>
<dbReference type="Proteomes" id="UP000198287">
    <property type="component" value="Unassembled WGS sequence"/>
</dbReference>
<evidence type="ECO:0000259" key="8">
    <source>
        <dbReference type="Pfam" id="PF00999"/>
    </source>
</evidence>
<proteinExistence type="inferred from homology"/>
<evidence type="ECO:0000256" key="1">
    <source>
        <dbReference type="ARBA" id="ARBA00004141"/>
    </source>
</evidence>
<feature type="transmembrane region" description="Helical" evidence="7">
    <location>
        <begin position="459"/>
        <end position="478"/>
    </location>
</feature>
<keyword evidence="4 7" id="KW-1133">Transmembrane helix</keyword>
<name>A0A226DE82_FOLCA</name>
<feature type="transmembrane region" description="Helical" evidence="7">
    <location>
        <begin position="437"/>
        <end position="453"/>
    </location>
</feature>
<dbReference type="GO" id="GO:0015297">
    <property type="term" value="F:antiporter activity"/>
    <property type="evidence" value="ECO:0007669"/>
    <property type="project" value="InterPro"/>
</dbReference>
<feature type="transmembrane region" description="Helical" evidence="7">
    <location>
        <begin position="529"/>
        <end position="547"/>
    </location>
</feature>
<keyword evidence="10" id="KW-1185">Reference proteome</keyword>
<feature type="transmembrane region" description="Helical" evidence="7">
    <location>
        <begin position="490"/>
        <end position="509"/>
    </location>
</feature>
<dbReference type="GO" id="GO:1902600">
    <property type="term" value="P:proton transmembrane transport"/>
    <property type="evidence" value="ECO:0007669"/>
    <property type="project" value="InterPro"/>
</dbReference>
<dbReference type="InterPro" id="IPR038770">
    <property type="entry name" value="Na+/solute_symporter_sf"/>
</dbReference>
<evidence type="ECO:0000313" key="10">
    <source>
        <dbReference type="Proteomes" id="UP000198287"/>
    </source>
</evidence>
<keyword evidence="5 7" id="KW-0472">Membrane</keyword>
<evidence type="ECO:0000256" key="2">
    <source>
        <dbReference type="ARBA" id="ARBA00007367"/>
    </source>
</evidence>
<dbReference type="Pfam" id="PF00999">
    <property type="entry name" value="Na_H_Exchanger"/>
    <property type="match status" value="1"/>
</dbReference>
<comment type="subcellular location">
    <subcellularLocation>
        <location evidence="1">Membrane</location>
        <topology evidence="1">Multi-pass membrane protein</topology>
    </subcellularLocation>
</comment>
<sequence length="735" mass="79332">MKNVTPSSTSKSATSSNLKANAASNTNSTLTSTTMATGSGITIASEKSTPSRTQRLSVTSIAYNSPGILDYAGGEPEEEEDEGGLDQDGNPLRNESSSVIKFYPDWCHCFSCLRRSDQYPDYSATGWLDSIRSAFLCPPQGPMARLMSFLFLAALTWAFAFLLLLQVGSDHLKSPASPKGPISALAILLVTGLFAGITMKRFRLPSLLGPLILGIFLRNISCLNIFTFFESWDSRNCSGIIDVNGSRMACREHAITSSGHWIKPIRQIALTMILTRAGLELSPKQLRKLKGVVPMLAFGPCLVEACVCAAMTYLLFNVFGDGNNAKISIPMCFVAGFALAAVSPAVVVPGMLSLKRRNLGVTQGIPTLLIAASSIDDVLAISLYTICMGLALAGSSKNWETFASGPLSILVGTFHGFAVGAVMHFIPARGNSNKAQIRLCLLLLANFVAMFAYEEYELLSGAGSLAVLVTAFIASFGWRSQPHWKKSMKAIESWLSLLWTLCVPLLFGTIGREIDFHGSGFGGVRVAKILGVIAVSLVIRCCTAFLIAGMPGLNVRERLFCALAWIPKATVQAALAPLVVSKIQSKPDNEAFKPHGEIVVTLAVLAILLTAPLGSVLIAYFGPRLLRRATIPEQITLAEEFPNGDGVDPHEDMVTVKPHKLSNGPMIVGGTGSLDSMSPSAFRRKRFLEVRPPTLCLKEEDKFTKIVRITIKKPSGIFGRSFAKNIMKWEVIRNN</sequence>
<feature type="transmembrane region" description="Helical" evidence="7">
    <location>
        <begin position="405"/>
        <end position="425"/>
    </location>
</feature>
<feature type="domain" description="Cation/H+ exchanger transmembrane" evidence="8">
    <location>
        <begin position="193"/>
        <end position="617"/>
    </location>
</feature>
<comment type="caution">
    <text evidence="9">The sequence shown here is derived from an EMBL/GenBank/DDBJ whole genome shotgun (WGS) entry which is preliminary data.</text>
</comment>
<dbReference type="GO" id="GO:0016020">
    <property type="term" value="C:membrane"/>
    <property type="evidence" value="ECO:0007669"/>
    <property type="project" value="UniProtKB-SubCell"/>
</dbReference>
<dbReference type="EMBL" id="LNIX01000022">
    <property type="protein sequence ID" value="OXA43479.1"/>
    <property type="molecule type" value="Genomic_DNA"/>
</dbReference>
<feature type="transmembrane region" description="Helical" evidence="7">
    <location>
        <begin position="149"/>
        <end position="168"/>
    </location>
</feature>
<feature type="transmembrane region" description="Helical" evidence="7">
    <location>
        <begin position="327"/>
        <end position="348"/>
    </location>
</feature>
<feature type="compositionally biased region" description="Low complexity" evidence="6">
    <location>
        <begin position="7"/>
        <end position="34"/>
    </location>
</feature>
<organism evidence="9 10">
    <name type="scientific">Folsomia candida</name>
    <name type="common">Springtail</name>
    <dbReference type="NCBI Taxonomy" id="158441"/>
    <lineage>
        <taxon>Eukaryota</taxon>
        <taxon>Metazoa</taxon>
        <taxon>Ecdysozoa</taxon>
        <taxon>Arthropoda</taxon>
        <taxon>Hexapoda</taxon>
        <taxon>Collembola</taxon>
        <taxon>Entomobryomorpha</taxon>
        <taxon>Isotomoidea</taxon>
        <taxon>Isotomidae</taxon>
        <taxon>Proisotominae</taxon>
        <taxon>Folsomia</taxon>
    </lineage>
</organism>
<feature type="region of interest" description="Disordered" evidence="6">
    <location>
        <begin position="1"/>
        <end position="91"/>
    </location>
</feature>
<dbReference type="InterPro" id="IPR006153">
    <property type="entry name" value="Cation/H_exchanger_TM"/>
</dbReference>
<evidence type="ECO:0000256" key="7">
    <source>
        <dbReference type="SAM" id="Phobius"/>
    </source>
</evidence>
<feature type="transmembrane region" description="Helical" evidence="7">
    <location>
        <begin position="559"/>
        <end position="578"/>
    </location>
</feature>
<evidence type="ECO:0000256" key="6">
    <source>
        <dbReference type="SAM" id="MobiDB-lite"/>
    </source>
</evidence>
<gene>
    <name evidence="9" type="ORF">Fcan01_21858</name>
</gene>
<keyword evidence="3 7" id="KW-0812">Transmembrane</keyword>
<protein>
    <submittedName>
        <fullName evidence="9">Mitochondrial sodium/hydrogen exchanger 9B2</fullName>
    </submittedName>
</protein>
<feature type="compositionally biased region" description="Acidic residues" evidence="6">
    <location>
        <begin position="75"/>
        <end position="85"/>
    </location>
</feature>
<dbReference type="OrthoDB" id="423807at2759"/>
<evidence type="ECO:0000256" key="3">
    <source>
        <dbReference type="ARBA" id="ARBA00022692"/>
    </source>
</evidence>
<feature type="transmembrane region" description="Helical" evidence="7">
    <location>
        <begin position="598"/>
        <end position="621"/>
    </location>
</feature>